<organism evidence="2 3">
    <name type="scientific">Vreelandella arcis</name>
    <dbReference type="NCBI Taxonomy" id="416873"/>
    <lineage>
        <taxon>Bacteria</taxon>
        <taxon>Pseudomonadati</taxon>
        <taxon>Pseudomonadota</taxon>
        <taxon>Gammaproteobacteria</taxon>
        <taxon>Oceanospirillales</taxon>
        <taxon>Halomonadaceae</taxon>
        <taxon>Vreelandella</taxon>
    </lineage>
</organism>
<dbReference type="EMBL" id="FNII01000002">
    <property type="protein sequence ID" value="SDN07363.1"/>
    <property type="molecule type" value="Genomic_DNA"/>
</dbReference>
<reference evidence="3" key="1">
    <citation type="submission" date="2016-10" db="EMBL/GenBank/DDBJ databases">
        <authorList>
            <person name="Varghese N."/>
            <person name="Submissions S."/>
        </authorList>
    </citation>
    <scope>NUCLEOTIDE SEQUENCE [LARGE SCALE GENOMIC DNA]</scope>
    <source>
        <strain evidence="3">CGMCC 1.6494</strain>
    </source>
</reference>
<evidence type="ECO:0000256" key="1">
    <source>
        <dbReference type="SAM" id="Phobius"/>
    </source>
</evidence>
<protein>
    <submittedName>
        <fullName evidence="2">Uncharacterized protein</fullName>
    </submittedName>
</protein>
<dbReference type="STRING" id="416873.SAMN04487951_102125"/>
<evidence type="ECO:0000313" key="3">
    <source>
        <dbReference type="Proteomes" id="UP000199677"/>
    </source>
</evidence>
<accession>A0A1G9YFW7</accession>
<dbReference type="RefSeq" id="WP_089702177.1">
    <property type="nucleotide sequence ID" value="NZ_FNII01000002.1"/>
</dbReference>
<keyword evidence="1" id="KW-0812">Transmembrane</keyword>
<keyword evidence="1" id="KW-0472">Membrane</keyword>
<dbReference type="OrthoDB" id="6181469at2"/>
<keyword evidence="3" id="KW-1185">Reference proteome</keyword>
<evidence type="ECO:0000313" key="2">
    <source>
        <dbReference type="EMBL" id="SDN07363.1"/>
    </source>
</evidence>
<sequence length="211" mass="24612">MEWLNDNAQAISAITSVLTLFVWFFYAQLLYNGYVRQRRPRVIINRGLGTGQNALCLISNMSSESIYIQHVMALLHTPDNCYMVDVAEYQEEKQEGEQQAKSIRSHQGPLAPGDYLHMQRFADIAEQIRTYWRLDNNIFEQSDLRLELRVIAVYGSEDRPIGASRSFYLNDPSTSHRALIPLDVDTQRFNSRLQRRKVKRWAEEIENLEAR</sequence>
<proteinExistence type="predicted"/>
<dbReference type="AlphaFoldDB" id="A0A1G9YFW7"/>
<name>A0A1G9YFW7_9GAMM</name>
<keyword evidence="1" id="KW-1133">Transmembrane helix</keyword>
<feature type="transmembrane region" description="Helical" evidence="1">
    <location>
        <begin position="12"/>
        <end position="31"/>
    </location>
</feature>
<dbReference type="Proteomes" id="UP000199677">
    <property type="component" value="Unassembled WGS sequence"/>
</dbReference>
<gene>
    <name evidence="2" type="ORF">SAMN04487951_102125</name>
</gene>